<proteinExistence type="predicted"/>
<organism evidence="2 3">
    <name type="scientific">Oryzias javanicus</name>
    <name type="common">Javanese ricefish</name>
    <name type="synonym">Aplocheilus javanicus</name>
    <dbReference type="NCBI Taxonomy" id="123683"/>
    <lineage>
        <taxon>Eukaryota</taxon>
        <taxon>Metazoa</taxon>
        <taxon>Chordata</taxon>
        <taxon>Craniata</taxon>
        <taxon>Vertebrata</taxon>
        <taxon>Euteleostomi</taxon>
        <taxon>Actinopterygii</taxon>
        <taxon>Neopterygii</taxon>
        <taxon>Teleostei</taxon>
        <taxon>Neoteleostei</taxon>
        <taxon>Acanthomorphata</taxon>
        <taxon>Ovalentaria</taxon>
        <taxon>Atherinomorphae</taxon>
        <taxon>Beloniformes</taxon>
        <taxon>Adrianichthyidae</taxon>
        <taxon>Oryziinae</taxon>
        <taxon>Oryzias</taxon>
    </lineage>
</organism>
<evidence type="ECO:0000256" key="1">
    <source>
        <dbReference type="SAM" id="MobiDB-lite"/>
    </source>
</evidence>
<accession>A0A437CQY4</accession>
<reference evidence="2 3" key="1">
    <citation type="submission" date="2018-11" db="EMBL/GenBank/DDBJ databases">
        <authorList>
            <person name="Lopez-Roques C."/>
            <person name="Donnadieu C."/>
            <person name="Bouchez O."/>
            <person name="Klopp C."/>
            <person name="Cabau C."/>
            <person name="Zahm M."/>
        </authorList>
    </citation>
    <scope>NUCLEOTIDE SEQUENCE [LARGE SCALE GENOMIC DNA]</scope>
    <source>
        <strain evidence="2">RS831</strain>
        <tissue evidence="2">Whole body</tissue>
    </source>
</reference>
<gene>
    <name evidence="2" type="ORF">OJAV_G00133880</name>
</gene>
<keyword evidence="3" id="KW-1185">Reference proteome</keyword>
<sequence>MEGCLFLQHLGGLVGETPSERRSRRRSRRRRRRELRGCGTEDAQVEPLHQRERERERESGHFTHVLSSHGTSARLLSAPIPAGTSACPPTGQRGLKISWLDKTCLL</sequence>
<dbReference type="EMBL" id="CM012449">
    <property type="protein sequence ID" value="RVE65262.1"/>
    <property type="molecule type" value="Genomic_DNA"/>
</dbReference>
<dbReference type="AlphaFoldDB" id="A0A437CQY4"/>
<feature type="compositionally biased region" description="Basic and acidic residues" evidence="1">
    <location>
        <begin position="48"/>
        <end position="61"/>
    </location>
</feature>
<feature type="compositionally biased region" description="Basic residues" evidence="1">
    <location>
        <begin position="22"/>
        <end position="34"/>
    </location>
</feature>
<evidence type="ECO:0000313" key="2">
    <source>
        <dbReference type="EMBL" id="RVE65262.1"/>
    </source>
</evidence>
<feature type="region of interest" description="Disordered" evidence="1">
    <location>
        <begin position="15"/>
        <end position="70"/>
    </location>
</feature>
<reference evidence="2 3" key="2">
    <citation type="submission" date="2019-01" db="EMBL/GenBank/DDBJ databases">
        <title>A chromosome length genome reference of the Java medaka (oryzias javanicus).</title>
        <authorList>
            <person name="Herpin A."/>
            <person name="Takehana Y."/>
            <person name="Naruse K."/>
            <person name="Ansai S."/>
            <person name="Kawaguchi M."/>
        </authorList>
    </citation>
    <scope>NUCLEOTIDE SEQUENCE [LARGE SCALE GENOMIC DNA]</scope>
    <source>
        <strain evidence="2">RS831</strain>
        <tissue evidence="2">Whole body</tissue>
    </source>
</reference>
<protein>
    <submittedName>
        <fullName evidence="2">Uncharacterized protein</fullName>
    </submittedName>
</protein>
<evidence type="ECO:0000313" key="3">
    <source>
        <dbReference type="Proteomes" id="UP000283210"/>
    </source>
</evidence>
<dbReference type="Proteomes" id="UP000283210">
    <property type="component" value="Chromosome 13"/>
</dbReference>
<name>A0A437CQY4_ORYJA</name>